<feature type="transmembrane region" description="Helical" evidence="1">
    <location>
        <begin position="12"/>
        <end position="32"/>
    </location>
</feature>
<evidence type="ECO:0008006" key="4">
    <source>
        <dbReference type="Google" id="ProtNLM"/>
    </source>
</evidence>
<comment type="caution">
    <text evidence="2">The sequence shown here is derived from an EMBL/GenBank/DDBJ whole genome shotgun (WGS) entry which is preliminary data.</text>
</comment>
<name>A0ABT3L736_9CYAN</name>
<evidence type="ECO:0000313" key="3">
    <source>
        <dbReference type="Proteomes" id="UP001526426"/>
    </source>
</evidence>
<feature type="transmembrane region" description="Helical" evidence="1">
    <location>
        <begin position="199"/>
        <end position="223"/>
    </location>
</feature>
<feature type="transmembrane region" description="Helical" evidence="1">
    <location>
        <begin position="360"/>
        <end position="377"/>
    </location>
</feature>
<dbReference type="EMBL" id="JAIHOM010000065">
    <property type="protein sequence ID" value="MCW6037305.1"/>
    <property type="molecule type" value="Genomic_DNA"/>
</dbReference>
<keyword evidence="1" id="KW-0812">Transmembrane</keyword>
<gene>
    <name evidence="2" type="ORF">K4A83_13635</name>
</gene>
<feature type="transmembrane region" description="Helical" evidence="1">
    <location>
        <begin position="175"/>
        <end position="192"/>
    </location>
</feature>
<sequence length="461" mass="53667">MTQKSLTKNHHYLFVYVFFVALTLIFLHSPYYEGDTIILVQSVSDIEKCLNNRVYTNCNTVIHFPIFQFVPAFLLSKLGVDQPIILRILATINTISFFGSILLFFKVLSKLHNSWIANTGLLIMISSPLLWYAQSTFNEMTATFITLGFTASLLINSPVWLIAILSFLVGITKETAFPFVVAISILILYPNFKKQPKRFWFQMISVITGIIGSFTINSVFNYFRYRSYTNTYLLQDQFIVTDNLQKLSNFLGLWLSPNGGILFFWTSFFLYTAAIVYFLFFKNKKSYHKLIPITLVIGTLGLLTYGLSNWWAPFGWYSWGPRLVIPWIPSLLIVTINFYPQETTSILEATVLNKFTHRRILFMIFFLLISLPNIVILNHPEIMVQIFTPDATCPETPFITDLDYYYFCLNHYMWTKYPSIIDSFTKVFQNIPTFMLYTSYIIAFYQIQKGIQLSNRINKNY</sequence>
<feature type="transmembrane region" description="Helical" evidence="1">
    <location>
        <begin position="144"/>
        <end position="169"/>
    </location>
</feature>
<organism evidence="2 3">
    <name type="scientific">Spirulina subsalsa FACHB-351</name>
    <dbReference type="NCBI Taxonomy" id="234711"/>
    <lineage>
        <taxon>Bacteria</taxon>
        <taxon>Bacillati</taxon>
        <taxon>Cyanobacteriota</taxon>
        <taxon>Cyanophyceae</taxon>
        <taxon>Spirulinales</taxon>
        <taxon>Spirulinaceae</taxon>
        <taxon>Spirulina</taxon>
    </lineage>
</organism>
<feature type="transmembrane region" description="Helical" evidence="1">
    <location>
        <begin position="114"/>
        <end position="132"/>
    </location>
</feature>
<feature type="transmembrane region" description="Helical" evidence="1">
    <location>
        <begin position="293"/>
        <end position="311"/>
    </location>
</feature>
<dbReference type="RefSeq" id="WP_265265161.1">
    <property type="nucleotide sequence ID" value="NZ_JAIHOM010000065.1"/>
</dbReference>
<evidence type="ECO:0000256" key="1">
    <source>
        <dbReference type="SAM" id="Phobius"/>
    </source>
</evidence>
<feature type="transmembrane region" description="Helical" evidence="1">
    <location>
        <begin position="88"/>
        <end position="108"/>
    </location>
</feature>
<feature type="transmembrane region" description="Helical" evidence="1">
    <location>
        <begin position="261"/>
        <end position="281"/>
    </location>
</feature>
<reference evidence="2 3" key="1">
    <citation type="submission" date="2021-08" db="EMBL/GenBank/DDBJ databases">
        <title>Draft genome sequence of Spirulina subsalsa with high tolerance to salinity and hype-accumulation of phycocyanin.</title>
        <authorList>
            <person name="Pei H."/>
            <person name="Jiang L."/>
        </authorList>
    </citation>
    <scope>NUCLEOTIDE SEQUENCE [LARGE SCALE GENOMIC DNA]</scope>
    <source>
        <strain evidence="2 3">FACHB-351</strain>
    </source>
</reference>
<dbReference type="Proteomes" id="UP001526426">
    <property type="component" value="Unassembled WGS sequence"/>
</dbReference>
<protein>
    <recommendedName>
        <fullName evidence="4">Glycosyltransferase RgtA/B/C/D-like domain-containing protein</fullName>
    </recommendedName>
</protein>
<keyword evidence="1" id="KW-1133">Transmembrane helix</keyword>
<keyword evidence="3" id="KW-1185">Reference proteome</keyword>
<keyword evidence="1" id="KW-0472">Membrane</keyword>
<evidence type="ECO:0000313" key="2">
    <source>
        <dbReference type="EMBL" id="MCW6037305.1"/>
    </source>
</evidence>
<feature type="transmembrane region" description="Helical" evidence="1">
    <location>
        <begin position="323"/>
        <end position="339"/>
    </location>
</feature>
<accession>A0ABT3L736</accession>
<proteinExistence type="predicted"/>
<feature type="transmembrane region" description="Helical" evidence="1">
    <location>
        <begin position="427"/>
        <end position="447"/>
    </location>
</feature>
<feature type="transmembrane region" description="Helical" evidence="1">
    <location>
        <begin position="60"/>
        <end position="76"/>
    </location>
</feature>